<feature type="region of interest" description="Disordered" evidence="1">
    <location>
        <begin position="1"/>
        <end position="149"/>
    </location>
</feature>
<feature type="compositionally biased region" description="Low complexity" evidence="1">
    <location>
        <begin position="43"/>
        <end position="53"/>
    </location>
</feature>
<evidence type="ECO:0000256" key="1">
    <source>
        <dbReference type="SAM" id="MobiDB-lite"/>
    </source>
</evidence>
<feature type="non-terminal residue" evidence="2">
    <location>
        <position position="164"/>
    </location>
</feature>
<sequence length="164" mass="17633">KRSIPNEMPRRWSVRKVHRRRRTMPPTTKTKPVAEEDAQPVRPASAALPSSPAENLDALSAVPLRSEATSSTINKGNDAEAETASSSSAEEAKTAQGRADESPQNVLVFGETLVHVPPPSSSLDIDSADESPTQDEEDMTPEEDISNLSPSLLLYRAAAAHNIP</sequence>
<feature type="compositionally biased region" description="Acidic residues" evidence="1">
    <location>
        <begin position="126"/>
        <end position="145"/>
    </location>
</feature>
<name>A0A147B8W7_9ACAR</name>
<reference evidence="2" key="1">
    <citation type="submission" date="2016-03" db="EMBL/GenBank/DDBJ databases">
        <title>Gut transcriptome analysis on engorged females of Ornithodoros mimon (Acari: Argasidae) and phylogenetic inferences of soft ticks.</title>
        <authorList>
            <person name="Landulfo G.A."/>
            <person name="Giovanni D."/>
            <person name="Carvalho E."/>
            <person name="Junqueira-de-Azevedo I."/>
            <person name="Patane J."/>
            <person name="Mendoca R."/>
            <person name="Barros-Battesti D."/>
        </authorList>
    </citation>
    <scope>NUCLEOTIDE SEQUENCE</scope>
    <source>
        <strain evidence="2">Females</strain>
        <tissue evidence="2">Gut</tissue>
    </source>
</reference>
<feature type="compositionally biased region" description="Basic and acidic residues" evidence="1">
    <location>
        <begin position="90"/>
        <end position="101"/>
    </location>
</feature>
<accession>A0A147B8W7</accession>
<dbReference type="AlphaFoldDB" id="A0A147B8W7"/>
<feature type="compositionally biased region" description="Basic residues" evidence="1">
    <location>
        <begin position="12"/>
        <end position="23"/>
    </location>
</feature>
<evidence type="ECO:0000313" key="2">
    <source>
        <dbReference type="EMBL" id="JAR87220.1"/>
    </source>
</evidence>
<protein>
    <submittedName>
        <fullName evidence="2">Centaurin beta</fullName>
    </submittedName>
</protein>
<proteinExistence type="predicted"/>
<organism evidence="2">
    <name type="scientific">Alectorobius mimon</name>
    <dbReference type="NCBI Taxonomy" id="360319"/>
    <lineage>
        <taxon>Eukaryota</taxon>
        <taxon>Metazoa</taxon>
        <taxon>Ecdysozoa</taxon>
        <taxon>Arthropoda</taxon>
        <taxon>Chelicerata</taxon>
        <taxon>Arachnida</taxon>
        <taxon>Acari</taxon>
        <taxon>Parasitiformes</taxon>
        <taxon>Ixodida</taxon>
        <taxon>Ixodoidea</taxon>
        <taxon>Argasidae</taxon>
        <taxon>Ornithodorinae</taxon>
        <taxon>Alectorobius</taxon>
    </lineage>
</organism>
<feature type="non-terminal residue" evidence="2">
    <location>
        <position position="1"/>
    </location>
</feature>
<dbReference type="EMBL" id="GEIB01000781">
    <property type="protein sequence ID" value="JAR87220.1"/>
    <property type="molecule type" value="Transcribed_RNA"/>
</dbReference>